<dbReference type="AlphaFoldDB" id="A0A2M7BTU3"/>
<feature type="transmembrane region" description="Helical" evidence="1">
    <location>
        <begin position="16"/>
        <end position="36"/>
    </location>
</feature>
<evidence type="ECO:0000313" key="3">
    <source>
        <dbReference type="Proteomes" id="UP000230119"/>
    </source>
</evidence>
<gene>
    <name evidence="2" type="ORF">COS52_00250</name>
</gene>
<reference evidence="3" key="1">
    <citation type="submission" date="2017-09" db="EMBL/GenBank/DDBJ databases">
        <title>Depth-based differentiation of microbial function through sediment-hosted aquifers and enrichment of novel symbionts in the deep terrestrial subsurface.</title>
        <authorList>
            <person name="Probst A.J."/>
            <person name="Ladd B."/>
            <person name="Jarett J.K."/>
            <person name="Geller-Mcgrath D.E."/>
            <person name="Sieber C.M.K."/>
            <person name="Emerson J.B."/>
            <person name="Anantharaman K."/>
            <person name="Thomas B.C."/>
            <person name="Malmstrom R."/>
            <person name="Stieglmeier M."/>
            <person name="Klingl A."/>
            <person name="Woyke T."/>
            <person name="Ryan C.M."/>
            <person name="Banfield J.F."/>
        </authorList>
    </citation>
    <scope>NUCLEOTIDE SEQUENCE [LARGE SCALE GENOMIC DNA]</scope>
</reference>
<sequence>MNHIVHSVHRELKKHLFDYLLLCTGGVIFLLFLRLFQGYRTYSFMIICLFVGFYVFWGQYHHTKIKQVRLAHIVEYILIGFTVLFLLLLFIQP</sequence>
<keyword evidence="1" id="KW-0812">Transmembrane</keyword>
<comment type="caution">
    <text evidence="2">The sequence shown here is derived from an EMBL/GenBank/DDBJ whole genome shotgun (WGS) entry which is preliminary data.</text>
</comment>
<accession>A0A2M7BTU3</accession>
<dbReference type="Proteomes" id="UP000230119">
    <property type="component" value="Unassembled WGS sequence"/>
</dbReference>
<evidence type="ECO:0000313" key="2">
    <source>
        <dbReference type="EMBL" id="PIV08912.1"/>
    </source>
</evidence>
<feature type="transmembrane region" description="Helical" evidence="1">
    <location>
        <begin position="42"/>
        <end position="58"/>
    </location>
</feature>
<evidence type="ECO:0000256" key="1">
    <source>
        <dbReference type="SAM" id="Phobius"/>
    </source>
</evidence>
<feature type="transmembrane region" description="Helical" evidence="1">
    <location>
        <begin position="70"/>
        <end position="91"/>
    </location>
</feature>
<dbReference type="EMBL" id="PEVA01000010">
    <property type="protein sequence ID" value="PIV08912.1"/>
    <property type="molecule type" value="Genomic_DNA"/>
</dbReference>
<keyword evidence="1" id="KW-1133">Transmembrane helix</keyword>
<name>A0A2M7BTU3_9BACT</name>
<organism evidence="2 3">
    <name type="scientific">Candidatus Roizmanbacteria bacterium CG03_land_8_20_14_0_80_39_12</name>
    <dbReference type="NCBI Taxonomy" id="1974847"/>
    <lineage>
        <taxon>Bacteria</taxon>
        <taxon>Candidatus Roizmaniibacteriota</taxon>
    </lineage>
</organism>
<proteinExistence type="predicted"/>
<protein>
    <submittedName>
        <fullName evidence="2">Uncharacterized protein</fullName>
    </submittedName>
</protein>
<keyword evidence="1" id="KW-0472">Membrane</keyword>